<dbReference type="InterPro" id="IPR007838">
    <property type="entry name" value="Cell_div_ZapA-like"/>
</dbReference>
<dbReference type="AlphaFoldDB" id="A0A428MKH5"/>
<proteinExistence type="predicted"/>
<protein>
    <recommendedName>
        <fullName evidence="2">Cell division protein ZapA</fullName>
    </recommendedName>
    <alternativeName>
        <fullName evidence="9">Z ring-associated protein ZapA</fullName>
    </alternativeName>
</protein>
<evidence type="ECO:0000256" key="8">
    <source>
        <dbReference type="ARBA" id="ARBA00026068"/>
    </source>
</evidence>
<evidence type="ECO:0000256" key="9">
    <source>
        <dbReference type="ARBA" id="ARBA00033158"/>
    </source>
</evidence>
<keyword evidence="5" id="KW-0717">Septation</keyword>
<dbReference type="GO" id="GO:0043093">
    <property type="term" value="P:FtsZ-dependent cytokinesis"/>
    <property type="evidence" value="ECO:0007669"/>
    <property type="project" value="TreeGrafter"/>
</dbReference>
<evidence type="ECO:0000256" key="6">
    <source>
        <dbReference type="ARBA" id="ARBA00023306"/>
    </source>
</evidence>
<evidence type="ECO:0000256" key="4">
    <source>
        <dbReference type="ARBA" id="ARBA00022618"/>
    </source>
</evidence>
<organism evidence="10 11">
    <name type="scientific">Edaphobacter aggregans</name>
    <dbReference type="NCBI Taxonomy" id="570835"/>
    <lineage>
        <taxon>Bacteria</taxon>
        <taxon>Pseudomonadati</taxon>
        <taxon>Acidobacteriota</taxon>
        <taxon>Terriglobia</taxon>
        <taxon>Terriglobales</taxon>
        <taxon>Acidobacteriaceae</taxon>
        <taxon>Edaphobacter</taxon>
    </lineage>
</organism>
<dbReference type="GO" id="GO:0000921">
    <property type="term" value="P:septin ring assembly"/>
    <property type="evidence" value="ECO:0007669"/>
    <property type="project" value="TreeGrafter"/>
</dbReference>
<dbReference type="Proteomes" id="UP000269669">
    <property type="component" value="Unassembled WGS sequence"/>
</dbReference>
<dbReference type="InterPro" id="IPR036192">
    <property type="entry name" value="Cell_div_ZapA-like_sf"/>
</dbReference>
<dbReference type="Pfam" id="PF05164">
    <property type="entry name" value="ZapA"/>
    <property type="match status" value="1"/>
</dbReference>
<dbReference type="RefSeq" id="WP_125485933.1">
    <property type="nucleotide sequence ID" value="NZ_RSDW01000001.1"/>
</dbReference>
<comment type="function">
    <text evidence="7">Activator of cell division through the inhibition of FtsZ GTPase activity, therefore promoting FtsZ assembly into bundles of protofilaments necessary for the formation of the division Z ring. It is recruited early at mid-cell but it is not essential for cell division.</text>
</comment>
<dbReference type="EMBL" id="RSDW01000001">
    <property type="protein sequence ID" value="RSL17445.1"/>
    <property type="molecule type" value="Genomic_DNA"/>
</dbReference>
<evidence type="ECO:0000256" key="2">
    <source>
        <dbReference type="ARBA" id="ARBA00015195"/>
    </source>
</evidence>
<accession>A0A428MKH5</accession>
<sequence length="118" mass="12746">MDQTLTPPAPQQLAESQSIAVEIYDQIYNLRGTDPAYIQQLAQVVDAKMRAVSALGNTVDSLRVAVLAALNIADELQSLRQRHETLAGSLSLSQVTMRSRAGSLAGLLDEVLEDRKVG</sequence>
<keyword evidence="6" id="KW-0131">Cell cycle</keyword>
<dbReference type="PANTHER" id="PTHR34981">
    <property type="entry name" value="CELL DIVISION PROTEIN ZAPA"/>
    <property type="match status" value="1"/>
</dbReference>
<dbReference type="OrthoDB" id="9808604at2"/>
<evidence type="ECO:0000256" key="7">
    <source>
        <dbReference type="ARBA" id="ARBA00024910"/>
    </source>
</evidence>
<dbReference type="InterPro" id="IPR053712">
    <property type="entry name" value="Bac_CellDiv_Activator"/>
</dbReference>
<evidence type="ECO:0000256" key="3">
    <source>
        <dbReference type="ARBA" id="ARBA00022490"/>
    </source>
</evidence>
<evidence type="ECO:0000313" key="11">
    <source>
        <dbReference type="Proteomes" id="UP000269669"/>
    </source>
</evidence>
<dbReference type="Gene3D" id="6.10.250.790">
    <property type="match status" value="1"/>
</dbReference>
<reference evidence="10 11" key="1">
    <citation type="submission" date="2018-12" db="EMBL/GenBank/DDBJ databases">
        <title>Sequencing of bacterial isolates from soil warming experiment in Harvard Forest, Massachusetts, USA.</title>
        <authorList>
            <person name="Deangelis K."/>
        </authorList>
    </citation>
    <scope>NUCLEOTIDE SEQUENCE [LARGE SCALE GENOMIC DNA]</scope>
    <source>
        <strain evidence="10 11">EB153</strain>
    </source>
</reference>
<dbReference type="SUPFAM" id="SSF102829">
    <property type="entry name" value="Cell division protein ZapA-like"/>
    <property type="match status" value="1"/>
</dbReference>
<comment type="caution">
    <text evidence="10">The sequence shown here is derived from an EMBL/GenBank/DDBJ whole genome shotgun (WGS) entry which is preliminary data.</text>
</comment>
<gene>
    <name evidence="10" type="ORF">EDE15_2979</name>
</gene>
<evidence type="ECO:0000256" key="1">
    <source>
        <dbReference type="ARBA" id="ARBA00004496"/>
    </source>
</evidence>
<keyword evidence="3" id="KW-0963">Cytoplasm</keyword>
<dbReference type="GO" id="GO:0030428">
    <property type="term" value="C:cell septum"/>
    <property type="evidence" value="ECO:0007669"/>
    <property type="project" value="TreeGrafter"/>
</dbReference>
<dbReference type="GO" id="GO:0032153">
    <property type="term" value="C:cell division site"/>
    <property type="evidence" value="ECO:0007669"/>
    <property type="project" value="TreeGrafter"/>
</dbReference>
<keyword evidence="11" id="KW-1185">Reference proteome</keyword>
<dbReference type="GO" id="GO:0000917">
    <property type="term" value="P:division septum assembly"/>
    <property type="evidence" value="ECO:0007669"/>
    <property type="project" value="UniProtKB-KW"/>
</dbReference>
<dbReference type="PANTHER" id="PTHR34981:SF1">
    <property type="entry name" value="CELL DIVISION PROTEIN ZAPA"/>
    <property type="match status" value="1"/>
</dbReference>
<evidence type="ECO:0000256" key="5">
    <source>
        <dbReference type="ARBA" id="ARBA00023210"/>
    </source>
</evidence>
<name>A0A428MKH5_9BACT</name>
<evidence type="ECO:0000313" key="10">
    <source>
        <dbReference type="EMBL" id="RSL17445.1"/>
    </source>
</evidence>
<keyword evidence="4 10" id="KW-0132">Cell division</keyword>
<comment type="subunit">
    <text evidence="8">Homodimer. Interacts with FtsZ.</text>
</comment>
<dbReference type="GO" id="GO:0005829">
    <property type="term" value="C:cytosol"/>
    <property type="evidence" value="ECO:0007669"/>
    <property type="project" value="TreeGrafter"/>
</dbReference>
<comment type="subcellular location">
    <subcellularLocation>
        <location evidence="1">Cytoplasm</location>
    </subcellularLocation>
</comment>